<comment type="caution">
    <text evidence="1">The sequence shown here is derived from an EMBL/GenBank/DDBJ whole genome shotgun (WGS) entry which is preliminary data.</text>
</comment>
<evidence type="ECO:0000313" key="1">
    <source>
        <dbReference type="EMBL" id="MBC5836187.1"/>
    </source>
</evidence>
<dbReference type="Proteomes" id="UP000605990">
    <property type="component" value="Unassembled WGS sequence"/>
</dbReference>
<accession>A0ABR7J2K2</accession>
<protein>
    <submittedName>
        <fullName evidence="1">Uncharacterized protein</fullName>
    </submittedName>
</protein>
<keyword evidence="2" id="KW-1185">Reference proteome</keyword>
<dbReference type="RefSeq" id="WP_166131548.1">
    <property type="nucleotide sequence ID" value="NZ_JAANOQ010000012.1"/>
</dbReference>
<organism evidence="1 2">
    <name type="scientific">Flavobacterium bernardetii</name>
    <dbReference type="NCBI Taxonomy" id="2813823"/>
    <lineage>
        <taxon>Bacteria</taxon>
        <taxon>Pseudomonadati</taxon>
        <taxon>Bacteroidota</taxon>
        <taxon>Flavobacteriia</taxon>
        <taxon>Flavobacteriales</taxon>
        <taxon>Flavobacteriaceae</taxon>
        <taxon>Flavobacterium</taxon>
    </lineage>
</organism>
<gene>
    <name evidence="1" type="ORF">H8R27_14950</name>
</gene>
<reference evidence="1 2" key="1">
    <citation type="submission" date="2020-08" db="EMBL/GenBank/DDBJ databases">
        <title>Description of novel Flavobacterium F-408 isolate.</title>
        <authorList>
            <person name="Saticioglu I.B."/>
            <person name="Duman M."/>
            <person name="Altun S."/>
        </authorList>
    </citation>
    <scope>NUCLEOTIDE SEQUENCE [LARGE SCALE GENOMIC DNA]</scope>
    <source>
        <strain evidence="1 2">F-408</strain>
    </source>
</reference>
<proteinExistence type="predicted"/>
<evidence type="ECO:0000313" key="2">
    <source>
        <dbReference type="Proteomes" id="UP000605990"/>
    </source>
</evidence>
<name>A0ABR7J2K2_9FLAO</name>
<sequence length="124" mass="14945">MSDKKPFSSFVIEPHFYDDLNWDMEKIVRYLEFIRLNINDLFKHKHSKYYIIEYGDFLGNSAPAIGVVNNDVKESKDFDNFDDLYNRVEEWVNLIGLDTIDKKSKELNVPKWKEILEIKYYPRK</sequence>
<dbReference type="EMBL" id="JACRUN010000012">
    <property type="protein sequence ID" value="MBC5836187.1"/>
    <property type="molecule type" value="Genomic_DNA"/>
</dbReference>